<dbReference type="GO" id="GO:0005886">
    <property type="term" value="C:plasma membrane"/>
    <property type="evidence" value="ECO:0007669"/>
    <property type="project" value="UniProtKB-ARBA"/>
</dbReference>
<keyword evidence="5 11" id="KW-0732">Signal</keyword>
<sequence>MLKYLIVLLYIVVFVSLVSSDRTKDKIYENVVGNMCFRRLNSTHQTGCSSAGKSAGSVGVLHYIEKEEDINFIINDAPAPPYAPILKPKFFTRENILKLRDSKFVSAIILINDTSDMTHFSQESKCPNQFFRHINQPVCDVTKPETVWNPYGTGLLHENFDIPIIFLANKNESDKVVKCFKDFNTDLEGQAGKALCSIELFSFMSAAGNSEVCIRRSKFAGFLKQITYCDPLQGKNIYGTLFPRKIVDPENRTNDQSEKIILISARLDTTSMFDGIALGALDSLASVATLITSAHYLRKIVSNDVFEKNNVNVLFVLFNGESYDYIGSQRFVYDLKKKNAFPSPASYRKPLTMDNIIMMIDIGPLDGFDTLSIYSINGANGIANKFSASAQAYNEKFGLNVNITTRETMSLPPVSAQTFLRENSSFPAFVVAAKKPENKFYHSVFDDAGNLKYSYQNKSLDFDKLDVVQDTKEASVQNKIRNIATLLALGVYDILTDQKYTGEGIASSALVDEFLYCYLVATKCRLFDSIFVFNDDYRGSNYPPQRYISVQASLTLEATGWAYRVFGFVLSEKVDKDKENCTELPLYWIPGSLKNGECRLTTQNLSYAISPAFEEEGYNFKSNLYSTWTESTWTDLSARIFLRPSIAHESFTFLIGLFIMIISFLLVYFVKSKADILFSEVVNAEHESLPAQC</sequence>
<reference evidence="13" key="2">
    <citation type="submission" date="2022-10" db="EMBL/GenBank/DDBJ databases">
        <authorList>
            <consortium name="ENA_rothamsted_submissions"/>
            <consortium name="culmorum"/>
            <person name="King R."/>
        </authorList>
    </citation>
    <scope>NUCLEOTIDE SEQUENCE</scope>
</reference>
<evidence type="ECO:0000313" key="13">
    <source>
        <dbReference type="EMBL" id="CAG9809842.1"/>
    </source>
</evidence>
<dbReference type="SUPFAM" id="SSF53187">
    <property type="entry name" value="Zn-dependent exopeptidases"/>
    <property type="match status" value="1"/>
</dbReference>
<dbReference type="GO" id="GO:0016485">
    <property type="term" value="P:protein processing"/>
    <property type="evidence" value="ECO:0007669"/>
    <property type="project" value="InterPro"/>
</dbReference>
<keyword evidence="14" id="KW-1185">Reference proteome</keyword>
<evidence type="ECO:0000256" key="10">
    <source>
        <dbReference type="SAM" id="Phobius"/>
    </source>
</evidence>
<dbReference type="GO" id="GO:0007219">
    <property type="term" value="P:Notch signaling pathway"/>
    <property type="evidence" value="ECO:0007669"/>
    <property type="project" value="UniProtKB-KW"/>
</dbReference>
<dbReference type="OrthoDB" id="755951at2759"/>
<evidence type="ECO:0000256" key="9">
    <source>
        <dbReference type="ARBA" id="ARBA00023180"/>
    </source>
</evidence>
<feature type="signal peptide" evidence="11">
    <location>
        <begin position="1"/>
        <end position="20"/>
    </location>
</feature>
<dbReference type="InterPro" id="IPR008710">
    <property type="entry name" value="Nicastrin"/>
</dbReference>
<organism evidence="13 14">
    <name type="scientific">Chironomus riparius</name>
    <dbReference type="NCBI Taxonomy" id="315576"/>
    <lineage>
        <taxon>Eukaryota</taxon>
        <taxon>Metazoa</taxon>
        <taxon>Ecdysozoa</taxon>
        <taxon>Arthropoda</taxon>
        <taxon>Hexapoda</taxon>
        <taxon>Insecta</taxon>
        <taxon>Pterygota</taxon>
        <taxon>Neoptera</taxon>
        <taxon>Endopterygota</taxon>
        <taxon>Diptera</taxon>
        <taxon>Nematocera</taxon>
        <taxon>Chironomoidea</taxon>
        <taxon>Chironomidae</taxon>
        <taxon>Chironominae</taxon>
        <taxon>Chironomus</taxon>
    </lineage>
</organism>
<dbReference type="EMBL" id="OU895879">
    <property type="protein sequence ID" value="CAG9809842.1"/>
    <property type="molecule type" value="Genomic_DNA"/>
</dbReference>
<dbReference type="Proteomes" id="UP001153620">
    <property type="component" value="Chromosome 3"/>
</dbReference>
<dbReference type="Gene3D" id="3.40.630.10">
    <property type="entry name" value="Zn peptidases"/>
    <property type="match status" value="1"/>
</dbReference>
<evidence type="ECO:0000259" key="12">
    <source>
        <dbReference type="Pfam" id="PF18266"/>
    </source>
</evidence>
<dbReference type="PANTHER" id="PTHR21092:SF0">
    <property type="entry name" value="NICASTRIN"/>
    <property type="match status" value="1"/>
</dbReference>
<evidence type="ECO:0000256" key="3">
    <source>
        <dbReference type="ARBA" id="ARBA00015303"/>
    </source>
</evidence>
<evidence type="ECO:0000256" key="6">
    <source>
        <dbReference type="ARBA" id="ARBA00022976"/>
    </source>
</evidence>
<keyword evidence="6" id="KW-0914">Notch signaling pathway</keyword>
<proteinExistence type="inferred from homology"/>
<comment type="subcellular location">
    <subcellularLocation>
        <location evidence="1">Membrane</location>
        <topology evidence="1">Single-pass type I membrane protein</topology>
    </subcellularLocation>
</comment>
<evidence type="ECO:0000256" key="7">
    <source>
        <dbReference type="ARBA" id="ARBA00022989"/>
    </source>
</evidence>
<feature type="chain" id="PRO_5040389404" description="Nicastrin" evidence="11">
    <location>
        <begin position="21"/>
        <end position="693"/>
    </location>
</feature>
<keyword evidence="9" id="KW-0325">Glycoprotein</keyword>
<feature type="domain" description="Nicastrin small lobe" evidence="12">
    <location>
        <begin position="36"/>
        <end position="206"/>
    </location>
</feature>
<dbReference type="InterPro" id="IPR041084">
    <property type="entry name" value="Ncstrn_small"/>
</dbReference>
<evidence type="ECO:0000256" key="5">
    <source>
        <dbReference type="ARBA" id="ARBA00022729"/>
    </source>
</evidence>
<keyword evidence="7 10" id="KW-1133">Transmembrane helix</keyword>
<evidence type="ECO:0000256" key="2">
    <source>
        <dbReference type="ARBA" id="ARBA00007717"/>
    </source>
</evidence>
<protein>
    <recommendedName>
        <fullName evidence="3">Nicastrin</fullName>
    </recommendedName>
</protein>
<name>A0A9N9S5T1_9DIPT</name>
<evidence type="ECO:0000256" key="11">
    <source>
        <dbReference type="SAM" id="SignalP"/>
    </source>
</evidence>
<dbReference type="Pfam" id="PF18266">
    <property type="entry name" value="Ncstrn_small"/>
    <property type="match status" value="1"/>
</dbReference>
<accession>A0A9N9S5T1</accession>
<evidence type="ECO:0000256" key="4">
    <source>
        <dbReference type="ARBA" id="ARBA00022692"/>
    </source>
</evidence>
<dbReference type="AlphaFoldDB" id="A0A9N9S5T1"/>
<gene>
    <name evidence="13" type="ORF">CHIRRI_LOCUS12662</name>
</gene>
<dbReference type="Pfam" id="PF05450">
    <property type="entry name" value="Nicastrin"/>
    <property type="match status" value="1"/>
</dbReference>
<keyword evidence="4 10" id="KW-0812">Transmembrane</keyword>
<evidence type="ECO:0000256" key="1">
    <source>
        <dbReference type="ARBA" id="ARBA00004479"/>
    </source>
</evidence>
<comment type="similarity">
    <text evidence="2">Belongs to the nicastrin family.</text>
</comment>
<feature type="transmembrane region" description="Helical" evidence="10">
    <location>
        <begin position="651"/>
        <end position="670"/>
    </location>
</feature>
<dbReference type="PANTHER" id="PTHR21092">
    <property type="entry name" value="NICASTRIN"/>
    <property type="match status" value="1"/>
</dbReference>
<reference evidence="13" key="1">
    <citation type="submission" date="2022-01" db="EMBL/GenBank/DDBJ databases">
        <authorList>
            <person name="King R."/>
        </authorList>
    </citation>
    <scope>NUCLEOTIDE SEQUENCE</scope>
</reference>
<evidence type="ECO:0000256" key="8">
    <source>
        <dbReference type="ARBA" id="ARBA00023136"/>
    </source>
</evidence>
<keyword evidence="8 10" id="KW-0472">Membrane</keyword>
<evidence type="ECO:0000313" key="14">
    <source>
        <dbReference type="Proteomes" id="UP001153620"/>
    </source>
</evidence>
<dbReference type="GO" id="GO:0007220">
    <property type="term" value="P:Notch receptor processing"/>
    <property type="evidence" value="ECO:0007669"/>
    <property type="project" value="TreeGrafter"/>
</dbReference>